<organism evidence="2 3">
    <name type="scientific">Populus alba x Populus x berolinensis</name>
    <dbReference type="NCBI Taxonomy" id="444605"/>
    <lineage>
        <taxon>Eukaryota</taxon>
        <taxon>Viridiplantae</taxon>
        <taxon>Streptophyta</taxon>
        <taxon>Embryophyta</taxon>
        <taxon>Tracheophyta</taxon>
        <taxon>Spermatophyta</taxon>
        <taxon>Magnoliopsida</taxon>
        <taxon>eudicotyledons</taxon>
        <taxon>Gunneridae</taxon>
        <taxon>Pentapetalae</taxon>
        <taxon>rosids</taxon>
        <taxon>fabids</taxon>
        <taxon>Malpighiales</taxon>
        <taxon>Salicaceae</taxon>
        <taxon>Saliceae</taxon>
        <taxon>Populus</taxon>
    </lineage>
</organism>
<comment type="caution">
    <text evidence="2">The sequence shown here is derived from an EMBL/GenBank/DDBJ whole genome shotgun (WGS) entry which is preliminary data.</text>
</comment>
<dbReference type="Pfam" id="PF05695">
    <property type="entry name" value="Ycf2"/>
    <property type="match status" value="1"/>
</dbReference>
<evidence type="ECO:0000313" key="2">
    <source>
        <dbReference type="EMBL" id="KAJ6991253.1"/>
    </source>
</evidence>
<accession>A0AAD6QJ31</accession>
<feature type="domain" description="Ycf2 N-terminal" evidence="1">
    <location>
        <begin position="19"/>
        <end position="107"/>
    </location>
</feature>
<dbReference type="Proteomes" id="UP001164929">
    <property type="component" value="Chromosome 7"/>
</dbReference>
<keyword evidence="3" id="KW-1185">Reference proteome</keyword>
<name>A0AAD6QJ31_9ROSI</name>
<protein>
    <recommendedName>
        <fullName evidence="1">Ycf2 N-terminal domain-containing protein</fullName>
    </recommendedName>
</protein>
<evidence type="ECO:0000259" key="1">
    <source>
        <dbReference type="Pfam" id="PF05695"/>
    </source>
</evidence>
<evidence type="ECO:0000313" key="3">
    <source>
        <dbReference type="Proteomes" id="UP001164929"/>
    </source>
</evidence>
<proteinExistence type="predicted"/>
<dbReference type="AlphaFoldDB" id="A0AAD6QJ31"/>
<dbReference type="InterPro" id="IPR056777">
    <property type="entry name" value="Ycf2_N"/>
</dbReference>
<gene>
    <name evidence="2" type="ORF">NC653_019451</name>
</gene>
<sequence>MGEIISRNILFMSRRAVFFFQVVFNRSRINQYSIDWSKVIDKKNLSKSLPFCCPSCFFFYPSFRNISIYRFKIHTYKLKGPDDYLCNQLLEPIGLQIIHLKKIETLFI</sequence>
<dbReference type="EMBL" id="JAQIZT010000007">
    <property type="protein sequence ID" value="KAJ6991253.1"/>
    <property type="molecule type" value="Genomic_DNA"/>
</dbReference>
<reference evidence="2" key="1">
    <citation type="journal article" date="2023" name="Mol. Ecol. Resour.">
        <title>Chromosome-level genome assembly of a triploid poplar Populus alba 'Berolinensis'.</title>
        <authorList>
            <person name="Chen S."/>
            <person name="Yu Y."/>
            <person name="Wang X."/>
            <person name="Wang S."/>
            <person name="Zhang T."/>
            <person name="Zhou Y."/>
            <person name="He R."/>
            <person name="Meng N."/>
            <person name="Wang Y."/>
            <person name="Liu W."/>
            <person name="Liu Z."/>
            <person name="Liu J."/>
            <person name="Guo Q."/>
            <person name="Huang H."/>
            <person name="Sederoff R.R."/>
            <person name="Wang G."/>
            <person name="Qu G."/>
            <person name="Chen S."/>
        </authorList>
    </citation>
    <scope>NUCLEOTIDE SEQUENCE</scope>
    <source>
        <strain evidence="2">SC-2020</strain>
    </source>
</reference>